<proteinExistence type="predicted"/>
<dbReference type="SUPFAM" id="SSF57414">
    <property type="entry name" value="Hairpin loop containing domain-like"/>
    <property type="match status" value="1"/>
</dbReference>
<reference evidence="3 4" key="1">
    <citation type="submission" date="2016-10" db="EMBL/GenBank/DDBJ databases">
        <authorList>
            <person name="de Groot N.N."/>
        </authorList>
    </citation>
    <scope>NUCLEOTIDE SEQUENCE [LARGE SCALE GENOMIC DNA]</scope>
    <source>
        <strain evidence="3 4">Nm22</strain>
    </source>
</reference>
<keyword evidence="1" id="KW-1133">Transmembrane helix</keyword>
<dbReference type="Proteomes" id="UP000199459">
    <property type="component" value="Unassembled WGS sequence"/>
</dbReference>
<dbReference type="OrthoDB" id="9178925at2"/>
<keyword evidence="1" id="KW-0472">Membrane</keyword>
<accession>A0A1H8BAS7</accession>
<feature type="transmembrane region" description="Helical" evidence="1">
    <location>
        <begin position="6"/>
        <end position="27"/>
    </location>
</feature>
<dbReference type="EMBL" id="FOCP01000002">
    <property type="protein sequence ID" value="SEM80050.1"/>
    <property type="molecule type" value="Genomic_DNA"/>
</dbReference>
<sequence>MLKLIQSVQVNWFTVVALFFITCMFGWKPGMANPMGEAEFRFDRPGGDYHKYEANGFSQCASSCATNARCRAYTFVNQTNMCWLKDSVPKRKANNCCVSGIKIMGEKEIGFDRPGSDIKPGFDVNMYTSECENACKNDPKCRAYTLVKPGIQGQSAKCWLKKAKPAKIKNACCISAVKLTRPPLRINRPDMSIRSSGQN</sequence>
<dbReference type="AlphaFoldDB" id="A0A1H8BAS7"/>
<evidence type="ECO:0000256" key="1">
    <source>
        <dbReference type="SAM" id="Phobius"/>
    </source>
</evidence>
<dbReference type="InterPro" id="IPR003609">
    <property type="entry name" value="Pan_app"/>
</dbReference>
<evidence type="ECO:0000313" key="4">
    <source>
        <dbReference type="Proteomes" id="UP000199459"/>
    </source>
</evidence>
<organism evidence="3 4">
    <name type="scientific">Nitrosomonas marina</name>
    <dbReference type="NCBI Taxonomy" id="917"/>
    <lineage>
        <taxon>Bacteria</taxon>
        <taxon>Pseudomonadati</taxon>
        <taxon>Pseudomonadota</taxon>
        <taxon>Betaproteobacteria</taxon>
        <taxon>Nitrosomonadales</taxon>
        <taxon>Nitrosomonadaceae</taxon>
        <taxon>Nitrosomonas</taxon>
    </lineage>
</organism>
<dbReference type="RefSeq" id="WP_090627547.1">
    <property type="nucleotide sequence ID" value="NZ_FOCP01000002.1"/>
</dbReference>
<name>A0A1H8BAS7_9PROT</name>
<gene>
    <name evidence="3" type="ORF">SAMN05216325_102187</name>
</gene>
<dbReference type="Gene3D" id="3.50.4.10">
    <property type="entry name" value="Hepatocyte Growth Factor"/>
    <property type="match status" value="2"/>
</dbReference>
<evidence type="ECO:0000259" key="2">
    <source>
        <dbReference type="Pfam" id="PF14295"/>
    </source>
</evidence>
<protein>
    <submittedName>
        <fullName evidence="3">PAN domain-containing protein</fullName>
    </submittedName>
</protein>
<keyword evidence="1" id="KW-0812">Transmembrane</keyword>
<feature type="domain" description="Apple" evidence="2">
    <location>
        <begin position="42"/>
        <end position="85"/>
    </location>
</feature>
<feature type="domain" description="Apple" evidence="2">
    <location>
        <begin position="111"/>
        <end position="161"/>
    </location>
</feature>
<dbReference type="Pfam" id="PF14295">
    <property type="entry name" value="PAN_4"/>
    <property type="match status" value="2"/>
</dbReference>
<evidence type="ECO:0000313" key="3">
    <source>
        <dbReference type="EMBL" id="SEM80050.1"/>
    </source>
</evidence>
<dbReference type="STRING" id="917.SAMN05216326_11729"/>